<dbReference type="Gene3D" id="3.40.50.2300">
    <property type="match status" value="1"/>
</dbReference>
<dbReference type="InterPro" id="IPR011006">
    <property type="entry name" value="CheY-like_superfamily"/>
</dbReference>
<dbReference type="GO" id="GO:0000160">
    <property type="term" value="P:phosphorelay signal transduction system"/>
    <property type="evidence" value="ECO:0007669"/>
    <property type="project" value="InterPro"/>
</dbReference>
<dbReference type="InterPro" id="IPR050595">
    <property type="entry name" value="Bact_response_regulator"/>
</dbReference>
<comment type="caution">
    <text evidence="6">The sequence shown here is derived from an EMBL/GenBank/DDBJ whole genome shotgun (WGS) entry which is preliminary data.</text>
</comment>
<feature type="modified residue" description="4-aspartylphosphate" evidence="4">
    <location>
        <position position="55"/>
    </location>
</feature>
<keyword evidence="1 4" id="KW-0597">Phosphoprotein</keyword>
<name>A0A6L9UK24_9HYPH</name>
<dbReference type="InterPro" id="IPR001789">
    <property type="entry name" value="Sig_transdc_resp-reg_receiver"/>
</dbReference>
<evidence type="ECO:0000313" key="6">
    <source>
        <dbReference type="EMBL" id="NEI74446.1"/>
    </source>
</evidence>
<evidence type="ECO:0000256" key="3">
    <source>
        <dbReference type="ARBA" id="ARBA00023163"/>
    </source>
</evidence>
<sequence length="119" mass="13297">MQQATVLIIEDEPLIRMAVADDLVDAGFRVLEAGNADEALAILESDHSIGAIFTDIDMPGSLDGLELAWIVRDRWPPVHIIVTSGHRKVEERDMPERARFFPKPYAHQPVIDTLRTLLG</sequence>
<dbReference type="PANTHER" id="PTHR44591:SF3">
    <property type="entry name" value="RESPONSE REGULATORY DOMAIN-CONTAINING PROTEIN"/>
    <property type="match status" value="1"/>
</dbReference>
<evidence type="ECO:0000313" key="7">
    <source>
        <dbReference type="Proteomes" id="UP000483035"/>
    </source>
</evidence>
<feature type="domain" description="Response regulatory" evidence="5">
    <location>
        <begin position="5"/>
        <end position="118"/>
    </location>
</feature>
<dbReference type="SUPFAM" id="SSF52172">
    <property type="entry name" value="CheY-like"/>
    <property type="match status" value="1"/>
</dbReference>
<dbReference type="EMBL" id="WUEY01000031">
    <property type="protein sequence ID" value="NEI74446.1"/>
    <property type="molecule type" value="Genomic_DNA"/>
</dbReference>
<protein>
    <submittedName>
        <fullName evidence="6">Response regulator</fullName>
    </submittedName>
</protein>
<dbReference type="PANTHER" id="PTHR44591">
    <property type="entry name" value="STRESS RESPONSE REGULATOR PROTEIN 1"/>
    <property type="match status" value="1"/>
</dbReference>
<dbReference type="SMART" id="SM00448">
    <property type="entry name" value="REC"/>
    <property type="match status" value="1"/>
</dbReference>
<evidence type="ECO:0000256" key="1">
    <source>
        <dbReference type="ARBA" id="ARBA00022553"/>
    </source>
</evidence>
<keyword evidence="2" id="KW-0805">Transcription regulation</keyword>
<dbReference type="RefSeq" id="WP_163993723.1">
    <property type="nucleotide sequence ID" value="NZ_WUEY01000031.1"/>
</dbReference>
<organism evidence="6 7">
    <name type="scientific">Rhizobium lusitanum</name>
    <dbReference type="NCBI Taxonomy" id="293958"/>
    <lineage>
        <taxon>Bacteria</taxon>
        <taxon>Pseudomonadati</taxon>
        <taxon>Pseudomonadota</taxon>
        <taxon>Alphaproteobacteria</taxon>
        <taxon>Hyphomicrobiales</taxon>
        <taxon>Rhizobiaceae</taxon>
        <taxon>Rhizobium/Agrobacterium group</taxon>
        <taxon>Rhizobium</taxon>
    </lineage>
</organism>
<dbReference type="Proteomes" id="UP000483035">
    <property type="component" value="Unassembled WGS sequence"/>
</dbReference>
<evidence type="ECO:0000259" key="5">
    <source>
        <dbReference type="PROSITE" id="PS50110"/>
    </source>
</evidence>
<keyword evidence="3" id="KW-0804">Transcription</keyword>
<dbReference type="Pfam" id="PF00072">
    <property type="entry name" value="Response_reg"/>
    <property type="match status" value="1"/>
</dbReference>
<gene>
    <name evidence="6" type="ORF">GR212_33385</name>
</gene>
<proteinExistence type="predicted"/>
<accession>A0A6L9UK24</accession>
<dbReference type="PROSITE" id="PS50110">
    <property type="entry name" value="RESPONSE_REGULATORY"/>
    <property type="match status" value="1"/>
</dbReference>
<evidence type="ECO:0000256" key="2">
    <source>
        <dbReference type="ARBA" id="ARBA00023015"/>
    </source>
</evidence>
<evidence type="ECO:0000256" key="4">
    <source>
        <dbReference type="PROSITE-ProRule" id="PRU00169"/>
    </source>
</evidence>
<reference evidence="6 7" key="1">
    <citation type="submission" date="2019-12" db="EMBL/GenBank/DDBJ databases">
        <title>Rhizobium genotypes associated with high levels of biological nitrogen fixation by grain legumes in a temperate-maritime cropping system.</title>
        <authorList>
            <person name="Maluk M."/>
            <person name="Francesc Ferrando Molina F."/>
            <person name="Lopez Del Egido L."/>
            <person name="Lafos M."/>
            <person name="Langarica-Fuentes A."/>
            <person name="Gebre Yohannes G."/>
            <person name="Young M.W."/>
            <person name="Martin P."/>
            <person name="Gantlett R."/>
            <person name="Kenicer G."/>
            <person name="Hawes C."/>
            <person name="Begg G.S."/>
            <person name="Quilliam R.S."/>
            <person name="Squire G.R."/>
            <person name="Poole P.S."/>
            <person name="Young P.W."/>
            <person name="Iannetta P.M."/>
            <person name="James E.K."/>
        </authorList>
    </citation>
    <scope>NUCLEOTIDE SEQUENCE [LARGE SCALE GENOMIC DNA]</scope>
    <source>
        <strain evidence="6 7">JHI1118</strain>
    </source>
</reference>
<dbReference type="AlphaFoldDB" id="A0A6L9UK24"/>